<feature type="domain" description="Amidohydrolase-related" evidence="3">
    <location>
        <begin position="95"/>
        <end position="377"/>
    </location>
</feature>
<sequence length="400" mass="43356">MAPAVRGGRRGGGRPRAADRGRPVGGDHRPRTRRRTLRRGDQPRPPTGGHGPAPPDGGRLPGVREAAAPRTQGRTPAVLARRRPGAAREAAAVIIDAHVHAGEYYRHYSARFAEQMTATTDLAPEELTAPEDRLLAEMDAAGVDRVFLLAFDVRRVEGFSVPNEFVADLCARHPDRLTGFASVDAGTPGAAGRLREAVTDLGLRGLKTAPCYLRMSPADRRWYDVYETAADLDVPVLIHTGYTPSRNADPRFFSPLLVEQVAKDFPGLKVILAHLGTPWTGPCVELLARHPHLYADLSIFGSYQPPATVAKALAHARDRGVLDRLLWGTDFPFASMTGSVARTAELARDPEPWPDGSDPLSPREYEDLMGGTAARLLASTTPHAAPAPRPPRPNRRLEVS</sequence>
<evidence type="ECO:0000259" key="3">
    <source>
        <dbReference type="Pfam" id="PF04909"/>
    </source>
</evidence>
<dbReference type="CDD" id="cd01292">
    <property type="entry name" value="metallo-dependent_hydrolases"/>
    <property type="match status" value="1"/>
</dbReference>
<accession>A0A5P2CFB2</accession>
<dbReference type="EMBL" id="CP029192">
    <property type="protein sequence ID" value="QES39489.1"/>
    <property type="molecule type" value="Genomic_DNA"/>
</dbReference>
<dbReference type="AlphaFoldDB" id="A0A5P2CFB2"/>
<dbReference type="SUPFAM" id="SSF51556">
    <property type="entry name" value="Metallo-dependent hydrolases"/>
    <property type="match status" value="1"/>
</dbReference>
<dbReference type="InterPro" id="IPR006680">
    <property type="entry name" value="Amidohydro-rel"/>
</dbReference>
<protein>
    <recommendedName>
        <fullName evidence="3">Amidohydrolase-related domain-containing protein</fullName>
    </recommendedName>
</protein>
<reference evidence="4 5" key="1">
    <citation type="submission" date="2018-05" db="EMBL/GenBank/DDBJ databases">
        <title>Streptomyces venezuelae.</title>
        <authorList>
            <person name="Kim W."/>
            <person name="Lee N."/>
            <person name="Cho B.-K."/>
        </authorList>
    </citation>
    <scope>NUCLEOTIDE SEQUENCE [LARGE SCALE GENOMIC DNA]</scope>
    <source>
        <strain evidence="4 5">ATCC 14584</strain>
    </source>
</reference>
<evidence type="ECO:0000313" key="4">
    <source>
        <dbReference type="EMBL" id="QES39489.1"/>
    </source>
</evidence>
<dbReference type="OrthoDB" id="1407586at2"/>
<evidence type="ECO:0000256" key="1">
    <source>
        <dbReference type="ARBA" id="ARBA00023239"/>
    </source>
</evidence>
<dbReference type="GO" id="GO:0016787">
    <property type="term" value="F:hydrolase activity"/>
    <property type="evidence" value="ECO:0007669"/>
    <property type="project" value="InterPro"/>
</dbReference>
<gene>
    <name evidence="4" type="ORF">DEJ48_35790</name>
</gene>
<dbReference type="PANTHER" id="PTHR21240:SF19">
    <property type="entry name" value="CATALYTIC_ HYDROLASE"/>
    <property type="match status" value="1"/>
</dbReference>
<dbReference type="PANTHER" id="PTHR21240">
    <property type="entry name" value="2-AMINO-3-CARBOXYLMUCONATE-6-SEMIALDEHYDE DECARBOXYLASE"/>
    <property type="match status" value="1"/>
</dbReference>
<dbReference type="InterPro" id="IPR032465">
    <property type="entry name" value="ACMSD"/>
</dbReference>
<keyword evidence="1" id="KW-0456">Lyase</keyword>
<name>A0A5P2CFB2_STRVZ</name>
<evidence type="ECO:0000256" key="2">
    <source>
        <dbReference type="SAM" id="MobiDB-lite"/>
    </source>
</evidence>
<dbReference type="InterPro" id="IPR032466">
    <property type="entry name" value="Metal_Hydrolase"/>
</dbReference>
<dbReference type="Pfam" id="PF04909">
    <property type="entry name" value="Amidohydro_2"/>
    <property type="match status" value="1"/>
</dbReference>
<dbReference type="GO" id="GO:0016831">
    <property type="term" value="F:carboxy-lyase activity"/>
    <property type="evidence" value="ECO:0007669"/>
    <property type="project" value="InterPro"/>
</dbReference>
<dbReference type="Gene3D" id="3.20.20.140">
    <property type="entry name" value="Metal-dependent hydrolases"/>
    <property type="match status" value="1"/>
</dbReference>
<proteinExistence type="predicted"/>
<feature type="region of interest" description="Disordered" evidence="2">
    <location>
        <begin position="345"/>
        <end position="400"/>
    </location>
</feature>
<dbReference type="Proteomes" id="UP000322927">
    <property type="component" value="Chromosome"/>
</dbReference>
<organism evidence="4 5">
    <name type="scientific">Streptomyces venezuelae</name>
    <dbReference type="NCBI Taxonomy" id="54571"/>
    <lineage>
        <taxon>Bacteria</taxon>
        <taxon>Bacillati</taxon>
        <taxon>Actinomycetota</taxon>
        <taxon>Actinomycetes</taxon>
        <taxon>Kitasatosporales</taxon>
        <taxon>Streptomycetaceae</taxon>
        <taxon>Streptomyces</taxon>
    </lineage>
</organism>
<feature type="region of interest" description="Disordered" evidence="2">
    <location>
        <begin position="1"/>
        <end position="83"/>
    </location>
</feature>
<feature type="compositionally biased region" description="Basic and acidic residues" evidence="2">
    <location>
        <begin position="16"/>
        <end position="29"/>
    </location>
</feature>
<evidence type="ECO:0000313" key="5">
    <source>
        <dbReference type="Proteomes" id="UP000322927"/>
    </source>
</evidence>